<comment type="caution">
    <text evidence="2">The sequence shown here is derived from an EMBL/GenBank/DDBJ whole genome shotgun (WGS) entry which is preliminary data.</text>
</comment>
<dbReference type="EMBL" id="WJBH02000004">
    <property type="protein sequence ID" value="KAI9559472.1"/>
    <property type="molecule type" value="Genomic_DNA"/>
</dbReference>
<name>A0AAD5KS95_9CRUS</name>
<keyword evidence="4" id="KW-1185">Reference proteome</keyword>
<feature type="region of interest" description="Disordered" evidence="1">
    <location>
        <begin position="93"/>
        <end position="112"/>
    </location>
</feature>
<protein>
    <submittedName>
        <fullName evidence="2">Uncharacterized protein</fullName>
    </submittedName>
</protein>
<sequence>MRASPGPHRNQKNNLGRTITNNNRANARPPEVRKRISTKPQNLEGPKCPWPENGSGTHRISRTRPLTKGTNTPPTNRTTVASPTRNEILFDDKNGSPVQLHSDKSALSRTRKQPKLRQNFLFRRLSTTRNRENHIHIISRSGGIWHYEESRHDWTEELANFTDSKSVVQAEVT</sequence>
<reference evidence="2 4" key="1">
    <citation type="submission" date="2022-05" db="EMBL/GenBank/DDBJ databases">
        <title>A multi-omics perspective on studying reproductive biology in Daphnia sinensis.</title>
        <authorList>
            <person name="Jia J."/>
        </authorList>
    </citation>
    <scope>NUCLEOTIDE SEQUENCE [LARGE SCALE GENOMIC DNA]</scope>
    <source>
        <strain evidence="2 4">WSL</strain>
    </source>
</reference>
<organism evidence="2 4">
    <name type="scientific">Daphnia sinensis</name>
    <dbReference type="NCBI Taxonomy" id="1820382"/>
    <lineage>
        <taxon>Eukaryota</taxon>
        <taxon>Metazoa</taxon>
        <taxon>Ecdysozoa</taxon>
        <taxon>Arthropoda</taxon>
        <taxon>Crustacea</taxon>
        <taxon>Branchiopoda</taxon>
        <taxon>Diplostraca</taxon>
        <taxon>Cladocera</taxon>
        <taxon>Anomopoda</taxon>
        <taxon>Daphniidae</taxon>
        <taxon>Daphnia</taxon>
        <taxon>Daphnia similis group</taxon>
    </lineage>
</organism>
<feature type="region of interest" description="Disordered" evidence="1">
    <location>
        <begin position="1"/>
        <end position="85"/>
    </location>
</feature>
<evidence type="ECO:0000313" key="3">
    <source>
        <dbReference type="EMBL" id="KAI9559472.1"/>
    </source>
</evidence>
<gene>
    <name evidence="2" type="ORF">GHT06_013442</name>
    <name evidence="3" type="ORF">GHT06_013464</name>
</gene>
<evidence type="ECO:0000313" key="2">
    <source>
        <dbReference type="EMBL" id="KAI9559452.1"/>
    </source>
</evidence>
<dbReference type="EMBL" id="WJBH02000004">
    <property type="protein sequence ID" value="KAI9559452.1"/>
    <property type="molecule type" value="Genomic_DNA"/>
</dbReference>
<accession>A0AAD5KS95</accession>
<evidence type="ECO:0000256" key="1">
    <source>
        <dbReference type="SAM" id="MobiDB-lite"/>
    </source>
</evidence>
<dbReference type="Proteomes" id="UP000820818">
    <property type="component" value="Linkage Group LG4"/>
</dbReference>
<proteinExistence type="predicted"/>
<feature type="compositionally biased region" description="Polar residues" evidence="1">
    <location>
        <begin position="68"/>
        <end position="85"/>
    </location>
</feature>
<evidence type="ECO:0000313" key="4">
    <source>
        <dbReference type="Proteomes" id="UP000820818"/>
    </source>
</evidence>
<dbReference type="AlphaFoldDB" id="A0AAD5KS95"/>